<sequence length="173" mass="18530">MLRLALVRHGTAVSGAACADYDRQLDERGVQEARDTAAFLAEALQPRLVIASAARRTRRTAEAIRDACPGSRLQLDGTLYQASPEDWLEAIRLAPTQLDAAQPAAPLVLVGHQPVISATAAWLATEAEPLIAELGHFPPATAALLEFDPPEAGGWDRLEPGTGRLLQVRRAGR</sequence>
<dbReference type="EMBL" id="BMFY01000013">
    <property type="protein sequence ID" value="GGA22623.1"/>
    <property type="molecule type" value="Genomic_DNA"/>
</dbReference>
<dbReference type="CDD" id="cd07067">
    <property type="entry name" value="HP_PGM_like"/>
    <property type="match status" value="1"/>
</dbReference>
<name>A0A8J2U008_9MICO</name>
<dbReference type="Gene3D" id="3.40.50.1240">
    <property type="entry name" value="Phosphoglycerate mutase-like"/>
    <property type="match status" value="1"/>
</dbReference>
<dbReference type="RefSeq" id="WP_188551429.1">
    <property type="nucleotide sequence ID" value="NZ_BMFY01000013.1"/>
</dbReference>
<dbReference type="InterPro" id="IPR013078">
    <property type="entry name" value="His_Pase_superF_clade-1"/>
</dbReference>
<comment type="caution">
    <text evidence="1">The sequence shown here is derived from an EMBL/GenBank/DDBJ whole genome shotgun (WGS) entry which is preliminary data.</text>
</comment>
<evidence type="ECO:0000313" key="1">
    <source>
        <dbReference type="EMBL" id="GGA22623.1"/>
    </source>
</evidence>
<organism evidence="1 2">
    <name type="scientific">Sediminivirga luteola</name>
    <dbReference type="NCBI Taxonomy" id="1774748"/>
    <lineage>
        <taxon>Bacteria</taxon>
        <taxon>Bacillati</taxon>
        <taxon>Actinomycetota</taxon>
        <taxon>Actinomycetes</taxon>
        <taxon>Micrococcales</taxon>
        <taxon>Brevibacteriaceae</taxon>
        <taxon>Sediminivirga</taxon>
    </lineage>
</organism>
<accession>A0A8J2U008</accession>
<dbReference type="SUPFAM" id="SSF53254">
    <property type="entry name" value="Phosphoglycerate mutase-like"/>
    <property type="match status" value="1"/>
</dbReference>
<dbReference type="InterPro" id="IPR029033">
    <property type="entry name" value="His_PPase_superfam"/>
</dbReference>
<dbReference type="Proteomes" id="UP000616114">
    <property type="component" value="Unassembled WGS sequence"/>
</dbReference>
<keyword evidence="2" id="KW-1185">Reference proteome</keyword>
<reference evidence="1" key="2">
    <citation type="submission" date="2020-09" db="EMBL/GenBank/DDBJ databases">
        <authorList>
            <person name="Sun Q."/>
            <person name="Zhou Y."/>
        </authorList>
    </citation>
    <scope>NUCLEOTIDE SEQUENCE</scope>
    <source>
        <strain evidence="1">CGMCC 1.12785</strain>
    </source>
</reference>
<dbReference type="SMART" id="SM00855">
    <property type="entry name" value="PGAM"/>
    <property type="match status" value="1"/>
</dbReference>
<proteinExistence type="predicted"/>
<reference evidence="1" key="1">
    <citation type="journal article" date="2014" name="Int. J. Syst. Evol. Microbiol.">
        <title>Complete genome sequence of Corynebacterium casei LMG S-19264T (=DSM 44701T), isolated from a smear-ripened cheese.</title>
        <authorList>
            <consortium name="US DOE Joint Genome Institute (JGI-PGF)"/>
            <person name="Walter F."/>
            <person name="Albersmeier A."/>
            <person name="Kalinowski J."/>
            <person name="Ruckert C."/>
        </authorList>
    </citation>
    <scope>NUCLEOTIDE SEQUENCE</scope>
    <source>
        <strain evidence="1">CGMCC 1.12785</strain>
    </source>
</reference>
<evidence type="ECO:0000313" key="2">
    <source>
        <dbReference type="Proteomes" id="UP000616114"/>
    </source>
</evidence>
<protein>
    <submittedName>
        <fullName evidence="1">Phosphoglycerate mutase</fullName>
    </submittedName>
</protein>
<gene>
    <name evidence="1" type="ORF">GCM10011333_27010</name>
</gene>
<dbReference type="AlphaFoldDB" id="A0A8J2U008"/>
<dbReference type="Pfam" id="PF00300">
    <property type="entry name" value="His_Phos_1"/>
    <property type="match status" value="1"/>
</dbReference>